<evidence type="ECO:0000256" key="6">
    <source>
        <dbReference type="ARBA" id="ARBA00022801"/>
    </source>
</evidence>
<reference evidence="10 11" key="1">
    <citation type="journal article" date="2021" name="Comput. Struct. Biotechnol. J.">
        <title>De novo genome assembly of the potent medicinal plant Rehmannia glutinosa using nanopore technology.</title>
        <authorList>
            <person name="Ma L."/>
            <person name="Dong C."/>
            <person name="Song C."/>
            <person name="Wang X."/>
            <person name="Zheng X."/>
            <person name="Niu Y."/>
            <person name="Chen S."/>
            <person name="Feng W."/>
        </authorList>
    </citation>
    <scope>NUCLEOTIDE SEQUENCE [LARGE SCALE GENOMIC DNA]</scope>
    <source>
        <strain evidence="10">DH-2019</strain>
    </source>
</reference>
<dbReference type="InterPro" id="IPR045249">
    <property type="entry name" value="HARBI1-like"/>
</dbReference>
<comment type="caution">
    <text evidence="10">The sequence shown here is derived from an EMBL/GenBank/DDBJ whole genome shotgun (WGS) entry which is preliminary data.</text>
</comment>
<evidence type="ECO:0000313" key="10">
    <source>
        <dbReference type="EMBL" id="KAK6156552.1"/>
    </source>
</evidence>
<dbReference type="InterPro" id="IPR058353">
    <property type="entry name" value="DUF8040"/>
</dbReference>
<keyword evidence="11" id="KW-1185">Reference proteome</keyword>
<dbReference type="Proteomes" id="UP001318860">
    <property type="component" value="Unassembled WGS sequence"/>
</dbReference>
<keyword evidence="4" id="KW-0540">Nuclease</keyword>
<evidence type="ECO:0000256" key="7">
    <source>
        <dbReference type="ARBA" id="ARBA00023242"/>
    </source>
</evidence>
<evidence type="ECO:0000259" key="8">
    <source>
        <dbReference type="Pfam" id="PF13359"/>
    </source>
</evidence>
<dbReference type="PANTHER" id="PTHR22930">
    <property type="match status" value="1"/>
</dbReference>
<accession>A0ABR0XBN9</accession>
<name>A0ABR0XBN9_REHGL</name>
<evidence type="ECO:0000256" key="4">
    <source>
        <dbReference type="ARBA" id="ARBA00022722"/>
    </source>
</evidence>
<comment type="cofactor">
    <cofactor evidence="1">
        <name>a divalent metal cation</name>
        <dbReference type="ChEBI" id="CHEBI:60240"/>
    </cofactor>
</comment>
<dbReference type="Pfam" id="PF26138">
    <property type="entry name" value="DUF8040"/>
    <property type="match status" value="1"/>
</dbReference>
<feature type="domain" description="DDE Tnp4" evidence="8">
    <location>
        <begin position="136"/>
        <end position="299"/>
    </location>
</feature>
<keyword evidence="7" id="KW-0539">Nucleus</keyword>
<organism evidence="10 11">
    <name type="scientific">Rehmannia glutinosa</name>
    <name type="common">Chinese foxglove</name>
    <dbReference type="NCBI Taxonomy" id="99300"/>
    <lineage>
        <taxon>Eukaryota</taxon>
        <taxon>Viridiplantae</taxon>
        <taxon>Streptophyta</taxon>
        <taxon>Embryophyta</taxon>
        <taxon>Tracheophyta</taxon>
        <taxon>Spermatophyta</taxon>
        <taxon>Magnoliopsida</taxon>
        <taxon>eudicotyledons</taxon>
        <taxon>Gunneridae</taxon>
        <taxon>Pentapetalae</taxon>
        <taxon>asterids</taxon>
        <taxon>lamiids</taxon>
        <taxon>Lamiales</taxon>
        <taxon>Orobanchaceae</taxon>
        <taxon>Rehmannieae</taxon>
        <taxon>Rehmannia</taxon>
    </lineage>
</organism>
<proteinExistence type="inferred from homology"/>
<evidence type="ECO:0000256" key="1">
    <source>
        <dbReference type="ARBA" id="ARBA00001968"/>
    </source>
</evidence>
<comment type="subcellular location">
    <subcellularLocation>
        <location evidence="2">Nucleus</location>
    </subcellularLocation>
</comment>
<evidence type="ECO:0008006" key="12">
    <source>
        <dbReference type="Google" id="ProtNLM"/>
    </source>
</evidence>
<dbReference type="Pfam" id="PF13359">
    <property type="entry name" value="DDE_Tnp_4"/>
    <property type="match status" value="1"/>
</dbReference>
<gene>
    <name evidence="10" type="ORF">DH2020_010800</name>
</gene>
<keyword evidence="5" id="KW-0479">Metal-binding</keyword>
<keyword evidence="6" id="KW-0378">Hydrolase</keyword>
<feature type="domain" description="DUF8040" evidence="9">
    <location>
        <begin position="4"/>
        <end position="101"/>
    </location>
</feature>
<comment type="similarity">
    <text evidence="3">Belongs to the HARBI1 family.</text>
</comment>
<evidence type="ECO:0000256" key="5">
    <source>
        <dbReference type="ARBA" id="ARBA00022723"/>
    </source>
</evidence>
<dbReference type="PANTHER" id="PTHR22930:SF259">
    <property type="entry name" value="OS08G0106900 PROTEIN"/>
    <property type="match status" value="1"/>
</dbReference>
<evidence type="ECO:0000259" key="9">
    <source>
        <dbReference type="Pfam" id="PF26138"/>
    </source>
</evidence>
<protein>
    <recommendedName>
        <fullName evidence="12">DDE Tnp4 domain-containing protein</fullName>
    </recommendedName>
</protein>
<evidence type="ECO:0000256" key="3">
    <source>
        <dbReference type="ARBA" id="ARBA00006958"/>
    </source>
</evidence>
<dbReference type="InterPro" id="IPR027806">
    <property type="entry name" value="HARBI1_dom"/>
</dbReference>
<sequence length="358" mass="41453">MYNSLLTGKDWLGELLRGHPNRISNSLRMQKNSFNALCNLLIERNLLNTNRCSRVGVRESVAIFLTTVGFSSRQRTTCERFQHSLETISRHVKRVAKALCKLAPDLIKPTNLQACPQRIMNDPLLYPYFKDCVGAIDGTLISAWAPSELHNAFRSRKSEINQNVLAICDFNLMFTYVLAGWEGSANDSRVLMDALRRDGNFPWPPQGKYYLVDSGFCNFPGFLAPYRQHRYHINSWRGAMFEPKGPEELFNKRHSRLRNAIERAFGVLKGRFPILKGPMPRYSFKRQVQIVIACCVLHNWLRANYNNDRYFRRAELGKFDPDEEADDAYQIVRQSHQDIEEQSHFRDTLAAALWAHKH</sequence>
<evidence type="ECO:0000313" key="11">
    <source>
        <dbReference type="Proteomes" id="UP001318860"/>
    </source>
</evidence>
<evidence type="ECO:0000256" key="2">
    <source>
        <dbReference type="ARBA" id="ARBA00004123"/>
    </source>
</evidence>
<dbReference type="EMBL" id="JABTTQ020000005">
    <property type="protein sequence ID" value="KAK6156552.1"/>
    <property type="molecule type" value="Genomic_DNA"/>
</dbReference>